<dbReference type="OrthoDB" id="6428749at2759"/>
<organism evidence="8 9">
    <name type="scientific">Rhodotorula taiwanensis</name>
    <dbReference type="NCBI Taxonomy" id="741276"/>
    <lineage>
        <taxon>Eukaryota</taxon>
        <taxon>Fungi</taxon>
        <taxon>Dikarya</taxon>
        <taxon>Basidiomycota</taxon>
        <taxon>Pucciniomycotina</taxon>
        <taxon>Microbotryomycetes</taxon>
        <taxon>Sporidiobolales</taxon>
        <taxon>Sporidiobolaceae</taxon>
        <taxon>Rhodotorula</taxon>
    </lineage>
</organism>
<feature type="binding site" evidence="6">
    <location>
        <position position="181"/>
    </location>
    <ligand>
        <name>substrate</name>
    </ligand>
</feature>
<feature type="active site" description="Charge relay system" evidence="5">
    <location>
        <position position="132"/>
    </location>
</feature>
<dbReference type="Proteomes" id="UP000237144">
    <property type="component" value="Unassembled WGS sequence"/>
</dbReference>
<name>A0A2S5B196_9BASI</name>
<evidence type="ECO:0000256" key="2">
    <source>
        <dbReference type="ARBA" id="ARBA00009199"/>
    </source>
</evidence>
<evidence type="ECO:0000256" key="5">
    <source>
        <dbReference type="PIRSR" id="PIRSR001221-1"/>
    </source>
</evidence>
<dbReference type="AlphaFoldDB" id="A0A2S5B196"/>
<evidence type="ECO:0000313" key="9">
    <source>
        <dbReference type="Proteomes" id="UP000237144"/>
    </source>
</evidence>
<evidence type="ECO:0000256" key="4">
    <source>
        <dbReference type="ARBA" id="ARBA00022801"/>
    </source>
</evidence>
<dbReference type="PIRSF" id="PIRSF001221">
    <property type="entry name" value="Amidase_fungi"/>
    <property type="match status" value="1"/>
</dbReference>
<sequence>MVASWQSTVETSRNALEAKLKATGFAGQVGHIGEDVLNVTSVPFDRVLTAREIEITELGVGQLLAKLSGGELTSEELTRAFLHRAVIAHELTNCLTDIFFDKAIARAQSVDAEYAKTGKPVGALHGLPISLKNQINIEGEEMNLCYVGWTGRISNVDSALVKCLLQQGAVLYSYTNMPQALFSGETICNLHGRTVNPHNRALAVGGSSGGEGALVAMHGSPLGVGSDIGGSVRIPCAFNGLYGLRPSYDRIPYGSSSNSMEGFSIVPSVLGPMSTSLDGVKAFFRAVVDAEPWRYDPLALHMPWSESAYALKEHGDGKELCFGLVRHNGMVKPDVPYVRALEMLKAALLAQGHKVIDYVPPQTAKGADILTRLFQADGGEDLKRECATSGEPRLGGIFKGQAVPPAISTYEFWQLCAERRDYIAMQLASWEATRDQTGTGRPVDALLCPPAPYPSFRHDDKQDIFYTGICNLCDWPAAVFPVTKVDPAVDKPVERTDFLSDFDRLNHERYDATVYKDIPVSMQLIGRKGEDEAVIRMMEIAVAALKSAA</sequence>
<comment type="catalytic activity">
    <reaction evidence="1">
        <text>a monocarboxylic acid amide + H2O = a monocarboxylate + NH4(+)</text>
        <dbReference type="Rhea" id="RHEA:12020"/>
        <dbReference type="ChEBI" id="CHEBI:15377"/>
        <dbReference type="ChEBI" id="CHEBI:28938"/>
        <dbReference type="ChEBI" id="CHEBI:35757"/>
        <dbReference type="ChEBI" id="CHEBI:83628"/>
        <dbReference type="EC" id="3.5.1.4"/>
    </reaction>
</comment>
<feature type="domain" description="Amidase" evidence="7">
    <location>
        <begin position="76"/>
        <end position="534"/>
    </location>
</feature>
<evidence type="ECO:0000313" key="8">
    <source>
        <dbReference type="EMBL" id="POY70562.1"/>
    </source>
</evidence>
<dbReference type="PANTHER" id="PTHR46072">
    <property type="entry name" value="AMIDASE-RELATED-RELATED"/>
    <property type="match status" value="1"/>
</dbReference>
<dbReference type="SUPFAM" id="SSF75304">
    <property type="entry name" value="Amidase signature (AS) enzymes"/>
    <property type="match status" value="1"/>
</dbReference>
<dbReference type="EC" id="3.5.1.4" evidence="3"/>
<comment type="similarity">
    <text evidence="2">Belongs to the amidase family.</text>
</comment>
<dbReference type="InterPro" id="IPR036928">
    <property type="entry name" value="AS_sf"/>
</dbReference>
<dbReference type="PANTHER" id="PTHR46072:SF10">
    <property type="entry name" value="ACETAMIDASE"/>
    <property type="match status" value="1"/>
</dbReference>
<dbReference type="STRING" id="741276.A0A2S5B196"/>
<protein>
    <recommendedName>
        <fullName evidence="3">amidase</fullName>
        <ecNumber evidence="3">3.5.1.4</ecNumber>
    </recommendedName>
</protein>
<accession>A0A2S5B196</accession>
<dbReference type="InterPro" id="IPR023631">
    <property type="entry name" value="Amidase_dom"/>
</dbReference>
<dbReference type="InterPro" id="IPR020556">
    <property type="entry name" value="Amidase_CS"/>
</dbReference>
<feature type="active site" description="Acyl-ester intermediate" evidence="5">
    <location>
        <position position="231"/>
    </location>
</feature>
<evidence type="ECO:0000259" key="7">
    <source>
        <dbReference type="Pfam" id="PF01425"/>
    </source>
</evidence>
<comment type="caution">
    <text evidence="8">The sequence shown here is derived from an EMBL/GenBank/DDBJ whole genome shotgun (WGS) entry which is preliminary data.</text>
</comment>
<reference evidence="8 9" key="1">
    <citation type="journal article" date="2018" name="Front. Microbiol.">
        <title>Prospects for Fungal Bioremediation of Acidic Radioactive Waste Sites: Characterization and Genome Sequence of Rhodotorula taiwanensis MD1149.</title>
        <authorList>
            <person name="Tkavc R."/>
            <person name="Matrosova V.Y."/>
            <person name="Grichenko O.E."/>
            <person name="Gostincar C."/>
            <person name="Volpe R.P."/>
            <person name="Klimenkova P."/>
            <person name="Gaidamakova E.K."/>
            <person name="Zhou C.E."/>
            <person name="Stewart B.J."/>
            <person name="Lyman M.G."/>
            <person name="Malfatti S.A."/>
            <person name="Rubinfeld B."/>
            <person name="Courtot M."/>
            <person name="Singh J."/>
            <person name="Dalgard C.L."/>
            <person name="Hamilton T."/>
            <person name="Frey K.G."/>
            <person name="Gunde-Cimerman N."/>
            <person name="Dugan L."/>
            <person name="Daly M.J."/>
        </authorList>
    </citation>
    <scope>NUCLEOTIDE SEQUENCE [LARGE SCALE GENOMIC DNA]</scope>
    <source>
        <strain evidence="8 9">MD1149</strain>
    </source>
</reference>
<dbReference type="EMBL" id="PJQD01000115">
    <property type="protein sequence ID" value="POY70562.1"/>
    <property type="molecule type" value="Genomic_DNA"/>
</dbReference>
<evidence type="ECO:0000256" key="6">
    <source>
        <dbReference type="PIRSR" id="PIRSR001221-2"/>
    </source>
</evidence>
<dbReference type="Gene3D" id="3.90.1300.10">
    <property type="entry name" value="Amidase signature (AS) domain"/>
    <property type="match status" value="1"/>
</dbReference>
<keyword evidence="4" id="KW-0378">Hydrolase</keyword>
<evidence type="ECO:0000256" key="3">
    <source>
        <dbReference type="ARBA" id="ARBA00012922"/>
    </source>
</evidence>
<feature type="binding site" evidence="6">
    <location>
        <position position="207"/>
    </location>
    <ligand>
        <name>substrate</name>
    </ligand>
</feature>
<gene>
    <name evidence="8" type="ORF">BMF94_6477</name>
</gene>
<dbReference type="GO" id="GO:0004040">
    <property type="term" value="F:amidase activity"/>
    <property type="evidence" value="ECO:0007669"/>
    <property type="project" value="UniProtKB-EC"/>
</dbReference>
<feature type="active site" description="Charge relay system" evidence="5">
    <location>
        <position position="207"/>
    </location>
</feature>
<proteinExistence type="inferred from homology"/>
<dbReference type="PROSITE" id="PS00571">
    <property type="entry name" value="AMIDASES"/>
    <property type="match status" value="1"/>
</dbReference>
<evidence type="ECO:0000256" key="1">
    <source>
        <dbReference type="ARBA" id="ARBA00001311"/>
    </source>
</evidence>
<keyword evidence="9" id="KW-1185">Reference proteome</keyword>
<feature type="binding site" evidence="6">
    <location>
        <begin position="228"/>
        <end position="231"/>
    </location>
    <ligand>
        <name>substrate</name>
    </ligand>
</feature>
<dbReference type="Pfam" id="PF01425">
    <property type="entry name" value="Amidase"/>
    <property type="match status" value="1"/>
</dbReference>